<reference evidence="3" key="1">
    <citation type="submission" date="2022-07" db="EMBL/GenBank/DDBJ databases">
        <title>Genome Sequence of Physisporinus lineatus.</title>
        <authorList>
            <person name="Buettner E."/>
        </authorList>
    </citation>
    <scope>NUCLEOTIDE SEQUENCE</scope>
    <source>
        <strain evidence="3">VT162</strain>
    </source>
</reference>
<keyword evidence="4" id="KW-1185">Reference proteome</keyword>
<feature type="region of interest" description="Disordered" evidence="1">
    <location>
        <begin position="468"/>
        <end position="502"/>
    </location>
</feature>
<evidence type="ECO:0000313" key="4">
    <source>
        <dbReference type="Proteomes" id="UP001212997"/>
    </source>
</evidence>
<evidence type="ECO:0000256" key="1">
    <source>
        <dbReference type="SAM" id="MobiDB-lite"/>
    </source>
</evidence>
<feature type="region of interest" description="Disordered" evidence="1">
    <location>
        <begin position="814"/>
        <end position="842"/>
    </location>
</feature>
<dbReference type="Pfam" id="PF14529">
    <property type="entry name" value="Exo_endo_phos_2"/>
    <property type="match status" value="1"/>
</dbReference>
<feature type="compositionally biased region" description="Polar residues" evidence="1">
    <location>
        <begin position="825"/>
        <end position="842"/>
    </location>
</feature>
<proteinExistence type="predicted"/>
<dbReference type="InterPro" id="IPR005135">
    <property type="entry name" value="Endo/exonuclease/phosphatase"/>
</dbReference>
<dbReference type="SUPFAM" id="SSF56219">
    <property type="entry name" value="DNase I-like"/>
    <property type="match status" value="1"/>
</dbReference>
<organism evidence="3 4">
    <name type="scientific">Meripilus lineatus</name>
    <dbReference type="NCBI Taxonomy" id="2056292"/>
    <lineage>
        <taxon>Eukaryota</taxon>
        <taxon>Fungi</taxon>
        <taxon>Dikarya</taxon>
        <taxon>Basidiomycota</taxon>
        <taxon>Agaricomycotina</taxon>
        <taxon>Agaricomycetes</taxon>
        <taxon>Polyporales</taxon>
        <taxon>Meripilaceae</taxon>
        <taxon>Meripilus</taxon>
    </lineage>
</organism>
<dbReference type="GO" id="GO:0003824">
    <property type="term" value="F:catalytic activity"/>
    <property type="evidence" value="ECO:0007669"/>
    <property type="project" value="InterPro"/>
</dbReference>
<name>A0AAD5V094_9APHY</name>
<dbReference type="InterPro" id="IPR036691">
    <property type="entry name" value="Endo/exonu/phosph_ase_sf"/>
</dbReference>
<dbReference type="Gene3D" id="3.60.10.10">
    <property type="entry name" value="Endonuclease/exonuclease/phosphatase"/>
    <property type="match status" value="1"/>
</dbReference>
<comment type="caution">
    <text evidence="3">The sequence shown here is derived from an EMBL/GenBank/DDBJ whole genome shotgun (WGS) entry which is preliminary data.</text>
</comment>
<protein>
    <recommendedName>
        <fullName evidence="2">Endonuclease/exonuclease/phosphatase domain-containing protein</fullName>
    </recommendedName>
</protein>
<dbReference type="EMBL" id="JANAWD010000260">
    <property type="protein sequence ID" value="KAJ3482719.1"/>
    <property type="molecule type" value="Genomic_DNA"/>
</dbReference>
<dbReference type="Proteomes" id="UP001212997">
    <property type="component" value="Unassembled WGS sequence"/>
</dbReference>
<feature type="compositionally biased region" description="Polar residues" evidence="1">
    <location>
        <begin position="468"/>
        <end position="488"/>
    </location>
</feature>
<evidence type="ECO:0000259" key="2">
    <source>
        <dbReference type="Pfam" id="PF14529"/>
    </source>
</evidence>
<dbReference type="AlphaFoldDB" id="A0AAD5V094"/>
<accession>A0AAD5V094</accession>
<feature type="domain" description="Endonuclease/exonuclease/phosphatase" evidence="2">
    <location>
        <begin position="622"/>
        <end position="751"/>
    </location>
</feature>
<evidence type="ECO:0000313" key="3">
    <source>
        <dbReference type="EMBL" id="KAJ3482719.1"/>
    </source>
</evidence>
<feature type="compositionally biased region" description="Polar residues" evidence="1">
    <location>
        <begin position="1"/>
        <end position="16"/>
    </location>
</feature>
<gene>
    <name evidence="3" type="ORF">NLI96_g6785</name>
</gene>
<feature type="region of interest" description="Disordered" evidence="1">
    <location>
        <begin position="1"/>
        <end position="38"/>
    </location>
</feature>
<sequence>MSPKTQENGGNTSSTTRKTRLTNPPGTPHPPSLGPVQSIEDGKKYLYSYGLIIDGEPLHNKKIAAILRNLTLEPGTPQKLSNIINAISYILDADEDRYTSSSIAKDVSSAIIETTSPTIEQLSNIASDLKDTVDKISAAHTFISAATTDLANATLAAKQTPPAAPTWAQVASTPPVFDSARSPKDAKIIAGVMQRFRLRARRIAITTPHSDPDSHPSPETTAAIKTRLNDAITADLKTIPPNLTNPASIKSPLLSISQPRYNSFLIDLATPEMALWLRPRLLEIIQPILGERSRVVPLIFNLICRFVPCTGAFDPENRDQIDDIETSLGLPQGSINETRWIKPPERRRQGQKVANLRISCTSAEAANSLLTREVIIGGRPVVVDKDKLEPIYCITCHKYGHTKHSCTSQPLCGNCSSDTHTQALCDKPSRCASCGPRSSHPSHAQQFPILPYQRALDMVLLTAPTNERTHIPTTPTSKLLSPALTSNRSELHSPGSSPPQRPQITSILAIMSAPNHPDQLRIWQQNAHKSRIAQEHILNTADPKSWDLLLIQEPWFDRNKLSRGNRFFHIIYPTLHFTPDSAPSRSIILINTNISTNSYSELHIDSNDITALKLILDNRTFSIFNIYNDCNHNDAITKLDSFLSAHIDSLISDPDDQMLWFGDFNRHHPCWEDITNARTFSPERLVAPLLDILHEHSMTLALPPFIPTLRNSAGNWTRPDNVWRHEGISDPIISCHVESSLLPPRCDHLPIITVLDISPPRTASLPRHNFRDVDWDKFNCHLDSILDDHPIPHDIHTQEAFNLAVAHLTDAISDTRTRTSKRQPGYTNQLSNTPRSNTGKTG</sequence>